<dbReference type="Pfam" id="PF01852">
    <property type="entry name" value="START"/>
    <property type="match status" value="1"/>
</dbReference>
<dbReference type="STRING" id="109376.A0A0D3A6C0"/>
<dbReference type="AlphaFoldDB" id="A0A0D3A6C0"/>
<keyword evidence="5" id="KW-0539">Nucleus</keyword>
<dbReference type="InterPro" id="IPR002913">
    <property type="entry name" value="START_lipid-bd_dom"/>
</dbReference>
<dbReference type="PANTHER" id="PTHR45654">
    <property type="entry name" value="HOMEOBOX-LEUCINE ZIPPER PROTEIN MERISTEM L1"/>
    <property type="match status" value="1"/>
</dbReference>
<dbReference type="PANTHER" id="PTHR45654:SF42">
    <property type="entry name" value="HOMEOBOX-LEUCINE ZIPPER PROTEIN HDG6"/>
    <property type="match status" value="1"/>
</dbReference>
<dbReference type="OMA" id="ETATVHM"/>
<keyword evidence="8" id="KW-1185">Reference proteome</keyword>
<keyword evidence="3" id="KW-0371">Homeobox</keyword>
<dbReference type="GO" id="GO:0005634">
    <property type="term" value="C:nucleus"/>
    <property type="evidence" value="ECO:0007669"/>
    <property type="project" value="EnsemblPlants"/>
</dbReference>
<keyword evidence="2" id="KW-0238">DNA-binding</keyword>
<dbReference type="GO" id="GO:0042803">
    <property type="term" value="F:protein homodimerization activity"/>
    <property type="evidence" value="ECO:0007669"/>
    <property type="project" value="EnsemblPlants"/>
</dbReference>
<dbReference type="Gramene" id="Bo1g040280.1">
    <property type="protein sequence ID" value="Bo1g040280.1"/>
    <property type="gene ID" value="Bo1g040280"/>
</dbReference>
<organism evidence="7 8">
    <name type="scientific">Brassica oleracea var. oleracea</name>
    <dbReference type="NCBI Taxonomy" id="109376"/>
    <lineage>
        <taxon>Eukaryota</taxon>
        <taxon>Viridiplantae</taxon>
        <taxon>Streptophyta</taxon>
        <taxon>Embryophyta</taxon>
        <taxon>Tracheophyta</taxon>
        <taxon>Spermatophyta</taxon>
        <taxon>Magnoliopsida</taxon>
        <taxon>eudicotyledons</taxon>
        <taxon>Gunneridae</taxon>
        <taxon>Pentapetalae</taxon>
        <taxon>rosids</taxon>
        <taxon>malvids</taxon>
        <taxon>Brassicales</taxon>
        <taxon>Brassicaceae</taxon>
        <taxon>Brassiceae</taxon>
        <taxon>Brassica</taxon>
    </lineage>
</organism>
<keyword evidence="1" id="KW-0805">Transcription regulation</keyword>
<evidence type="ECO:0000256" key="1">
    <source>
        <dbReference type="ARBA" id="ARBA00023015"/>
    </source>
</evidence>
<evidence type="ECO:0000256" key="3">
    <source>
        <dbReference type="ARBA" id="ARBA00023155"/>
    </source>
</evidence>
<evidence type="ECO:0000313" key="7">
    <source>
        <dbReference type="EnsemblPlants" id="Bo1g040280.1"/>
    </source>
</evidence>
<dbReference type="Pfam" id="PF25797">
    <property type="entry name" value="PDF2_C"/>
    <property type="match status" value="1"/>
</dbReference>
<name>A0A0D3A6C0_BRAOL</name>
<dbReference type="Proteomes" id="UP000032141">
    <property type="component" value="Chromosome C1"/>
</dbReference>
<reference evidence="7 8" key="1">
    <citation type="journal article" date="2014" name="Genome Biol.">
        <title>Transcriptome and methylome profiling reveals relics of genome dominance in the mesopolyploid Brassica oleracea.</title>
        <authorList>
            <person name="Parkin I.A."/>
            <person name="Koh C."/>
            <person name="Tang H."/>
            <person name="Robinson S.J."/>
            <person name="Kagale S."/>
            <person name="Clarke W.E."/>
            <person name="Town C.D."/>
            <person name="Nixon J."/>
            <person name="Krishnakumar V."/>
            <person name="Bidwell S.L."/>
            <person name="Denoeud F."/>
            <person name="Belcram H."/>
            <person name="Links M.G."/>
            <person name="Just J."/>
            <person name="Clarke C."/>
            <person name="Bender T."/>
            <person name="Huebert T."/>
            <person name="Mason A.S."/>
            <person name="Pires J.C."/>
            <person name="Barker G."/>
            <person name="Moore J."/>
            <person name="Walley P.G."/>
            <person name="Manoli S."/>
            <person name="Batley J."/>
            <person name="Edwards D."/>
            <person name="Nelson M.N."/>
            <person name="Wang X."/>
            <person name="Paterson A.H."/>
            <person name="King G."/>
            <person name="Bancroft I."/>
            <person name="Chalhoub B."/>
            <person name="Sharpe A.G."/>
        </authorList>
    </citation>
    <scope>NUCLEOTIDE SEQUENCE</scope>
    <source>
        <strain evidence="7 8">cv. TO1000</strain>
    </source>
</reference>
<dbReference type="InterPro" id="IPR042160">
    <property type="entry name" value="HD-Zip_IV"/>
</dbReference>
<keyword evidence="4" id="KW-0804">Transcription</keyword>
<accession>A0A0D3A6C0</accession>
<dbReference type="SUPFAM" id="SSF55961">
    <property type="entry name" value="Bet v1-like"/>
    <property type="match status" value="2"/>
</dbReference>
<dbReference type="GO" id="GO:0031047">
    <property type="term" value="P:regulatory ncRNA-mediated gene silencing"/>
    <property type="evidence" value="ECO:0007669"/>
    <property type="project" value="EnsemblPlants"/>
</dbReference>
<dbReference type="GO" id="GO:0003677">
    <property type="term" value="F:DNA binding"/>
    <property type="evidence" value="ECO:0007669"/>
    <property type="project" value="UniProtKB-KW"/>
</dbReference>
<dbReference type="InterPro" id="IPR057993">
    <property type="entry name" value="HD-Zip_IV_C"/>
</dbReference>
<dbReference type="GO" id="GO:0008289">
    <property type="term" value="F:lipid binding"/>
    <property type="evidence" value="ECO:0007669"/>
    <property type="project" value="InterPro"/>
</dbReference>
<proteinExistence type="predicted"/>
<feature type="domain" description="START" evidence="6">
    <location>
        <begin position="184"/>
        <end position="409"/>
    </location>
</feature>
<evidence type="ECO:0000256" key="2">
    <source>
        <dbReference type="ARBA" id="ARBA00023125"/>
    </source>
</evidence>
<sequence length="575" mass="63684">MNGQEDDYDDVYIYISSPSFMGIAEDDEINDIMGAASGAGDQDSGNTIRNIMPIPQQIQEPENIYQECPHPMGTQARVDDIQNAPVERDSFMNDLLASLSSPLGNALAAYDSFVDDDFLDIPAPPSSPTLMLNPGSDLSTKLGPMINDRSTLTVNPHDTQPGSDTPLNKVDSGGKTLPINIKSLLELSDIAMNELIMLGEVNTPSWIIDSSSNRVTLDYQEYKSFFKNGFEKPPGYVIEASRETATVHMESLALVKTFTADNWINVFAPIVPVTSIHNLIPKGSGGPRSGSLRLITAEFQVISPLVPKRQVKFLRYCKMLRVGFWVVVDFTPRQENLNFSSDDGSYRLPSGAIIEDCGNGYSEVKWIEQIEYDESLIPQFPELLISSRIGLGAKRWLTTLQRHCENISTLASINLDEIYPVSKKTTFDFLINPSFRNQWDILAIDVTTSIEEKIKIQKSRFHRNEVSLLQIEPGNSVLQETWNDASGALLVYAPVDMEKILASENSDSVQILPSGFSILPDGGGETDPNRSRVGCLLTLGYQMLHSVKPGEDVDQDFVKKVELLMDRTMGKIKSA</sequence>
<dbReference type="CDD" id="cd08875">
    <property type="entry name" value="START_ArGLABRA2_like"/>
    <property type="match status" value="1"/>
</dbReference>
<evidence type="ECO:0000259" key="6">
    <source>
        <dbReference type="PROSITE" id="PS50848"/>
    </source>
</evidence>
<dbReference type="PROSITE" id="PS50848">
    <property type="entry name" value="START"/>
    <property type="match status" value="1"/>
</dbReference>
<evidence type="ECO:0000256" key="5">
    <source>
        <dbReference type="ARBA" id="ARBA00023242"/>
    </source>
</evidence>
<dbReference type="HOGENOM" id="CLU_474397_0_0_1"/>
<reference evidence="7" key="2">
    <citation type="submission" date="2015-03" db="UniProtKB">
        <authorList>
            <consortium name="EnsemblPlants"/>
        </authorList>
    </citation>
    <scope>IDENTIFICATION</scope>
</reference>
<dbReference type="GO" id="GO:0009911">
    <property type="term" value="P:positive regulation of flower development"/>
    <property type="evidence" value="ECO:0007669"/>
    <property type="project" value="EnsemblPlants"/>
</dbReference>
<dbReference type="eggNOG" id="ENOG502QUAY">
    <property type="taxonomic scope" value="Eukaryota"/>
</dbReference>
<dbReference type="EnsemblPlants" id="Bo1g040280.1">
    <property type="protein sequence ID" value="Bo1g040280.1"/>
    <property type="gene ID" value="Bo1g040280"/>
</dbReference>
<evidence type="ECO:0000256" key="4">
    <source>
        <dbReference type="ARBA" id="ARBA00023163"/>
    </source>
</evidence>
<dbReference type="SMART" id="SM00234">
    <property type="entry name" value="START"/>
    <property type="match status" value="1"/>
</dbReference>
<evidence type="ECO:0000313" key="8">
    <source>
        <dbReference type="Proteomes" id="UP000032141"/>
    </source>
</evidence>
<protein>
    <recommendedName>
        <fullName evidence="6">START domain-containing protein</fullName>
    </recommendedName>
</protein>